<evidence type="ECO:0000313" key="2">
    <source>
        <dbReference type="Proteomes" id="UP000318288"/>
    </source>
</evidence>
<dbReference type="InterPro" id="IPR010869">
    <property type="entry name" value="DUF1501"/>
</dbReference>
<dbReference type="InterPro" id="IPR017850">
    <property type="entry name" value="Alkaline_phosphatase_core_sf"/>
</dbReference>
<dbReference type="EMBL" id="SJPW01000012">
    <property type="protein sequence ID" value="TWU44507.1"/>
    <property type="molecule type" value="Genomic_DNA"/>
</dbReference>
<dbReference type="PANTHER" id="PTHR43737">
    <property type="entry name" value="BLL7424 PROTEIN"/>
    <property type="match status" value="1"/>
</dbReference>
<dbReference type="Pfam" id="PF07394">
    <property type="entry name" value="DUF1501"/>
    <property type="match status" value="1"/>
</dbReference>
<dbReference type="AlphaFoldDB" id="A0A5C6E9B9"/>
<keyword evidence="2" id="KW-1185">Reference proteome</keyword>
<accession>A0A5C6E9B9</accession>
<sequence length="496" mass="54070">MRSIRPSKKGEAFVVNRTMNQINRRESLFRLGTSLGGIASAALLAQDARSTEAMLAQDARSSDGAEGPMSPKIGHFPAKAKNCIFLMMEGGPSHIDTFDPKPALDKLHLKEFTREGEMKSAMESGKRYYVASPFKFAKYGESGAAMADNWSHLSSVADELCFYRGCQVDSVNHPTAMYQMNCGDRFGGDPGIGSWVTYGLGSENQNLPGFLVLPEVSYPQGGAANWSNGYLPAFYQGTPLRAKGSPILDLQPPPGITSARQRANLDFLSQVNADHAAKHPDHDDLNARMESYELAFRMQMEVPDAVDLSGEDAKTLAMYGIGGGATDSFGRKCLLARKMVEKGVRFVQLYNGSWDSHDYIERAHGNLVRGVDQPIAALITDLKQRGLLDSTLIVWCGEFGRTPDNGVRGGVAYGRDHNPNAMTIWMAGGGCNAGHTIGATDETGTNAVENVHHVRDFHCTLLRLLGLDDNKLTYYHAGRFKQLSQFGGKVIHDLIA</sequence>
<reference evidence="1 2" key="1">
    <citation type="submission" date="2019-02" db="EMBL/GenBank/DDBJ databases">
        <title>Deep-cultivation of Planctomycetes and their phenomic and genomic characterization uncovers novel biology.</title>
        <authorList>
            <person name="Wiegand S."/>
            <person name="Jogler M."/>
            <person name="Boedeker C."/>
            <person name="Pinto D."/>
            <person name="Vollmers J."/>
            <person name="Rivas-Marin E."/>
            <person name="Kohn T."/>
            <person name="Peeters S.H."/>
            <person name="Heuer A."/>
            <person name="Rast P."/>
            <person name="Oberbeckmann S."/>
            <person name="Bunk B."/>
            <person name="Jeske O."/>
            <person name="Meyerdierks A."/>
            <person name="Storesund J.E."/>
            <person name="Kallscheuer N."/>
            <person name="Luecker S."/>
            <person name="Lage O.M."/>
            <person name="Pohl T."/>
            <person name="Merkel B.J."/>
            <person name="Hornburger P."/>
            <person name="Mueller R.-W."/>
            <person name="Bruemmer F."/>
            <person name="Labrenz M."/>
            <person name="Spormann A.M."/>
            <person name="Op Den Camp H."/>
            <person name="Overmann J."/>
            <person name="Amann R."/>
            <person name="Jetten M.S.M."/>
            <person name="Mascher T."/>
            <person name="Medema M.H."/>
            <person name="Devos D.P."/>
            <person name="Kaster A.-K."/>
            <person name="Ovreas L."/>
            <person name="Rohde M."/>
            <person name="Galperin M.Y."/>
            <person name="Jogler C."/>
        </authorList>
    </citation>
    <scope>NUCLEOTIDE SEQUENCE [LARGE SCALE GENOMIC DNA]</scope>
    <source>
        <strain evidence="1 2">Poly51</strain>
    </source>
</reference>
<gene>
    <name evidence="1" type="ORF">Poly51_60730</name>
</gene>
<protein>
    <recommendedName>
        <fullName evidence="3">Sulfatase</fullName>
    </recommendedName>
</protein>
<proteinExistence type="predicted"/>
<evidence type="ECO:0008006" key="3">
    <source>
        <dbReference type="Google" id="ProtNLM"/>
    </source>
</evidence>
<dbReference type="SUPFAM" id="SSF53649">
    <property type="entry name" value="Alkaline phosphatase-like"/>
    <property type="match status" value="1"/>
</dbReference>
<dbReference type="PANTHER" id="PTHR43737:SF1">
    <property type="entry name" value="DUF1501 DOMAIN-CONTAINING PROTEIN"/>
    <property type="match status" value="1"/>
</dbReference>
<evidence type="ECO:0000313" key="1">
    <source>
        <dbReference type="EMBL" id="TWU44507.1"/>
    </source>
</evidence>
<name>A0A5C6E9B9_9BACT</name>
<comment type="caution">
    <text evidence="1">The sequence shown here is derived from an EMBL/GenBank/DDBJ whole genome shotgun (WGS) entry which is preliminary data.</text>
</comment>
<dbReference type="Gene3D" id="3.40.720.10">
    <property type="entry name" value="Alkaline Phosphatase, subunit A"/>
    <property type="match status" value="1"/>
</dbReference>
<organism evidence="1 2">
    <name type="scientific">Rubripirellula tenax</name>
    <dbReference type="NCBI Taxonomy" id="2528015"/>
    <lineage>
        <taxon>Bacteria</taxon>
        <taxon>Pseudomonadati</taxon>
        <taxon>Planctomycetota</taxon>
        <taxon>Planctomycetia</taxon>
        <taxon>Pirellulales</taxon>
        <taxon>Pirellulaceae</taxon>
        <taxon>Rubripirellula</taxon>
    </lineage>
</organism>
<dbReference type="Proteomes" id="UP000318288">
    <property type="component" value="Unassembled WGS sequence"/>
</dbReference>